<reference evidence="1 2" key="1">
    <citation type="submission" date="2016-01" db="EMBL/GenBank/DDBJ databases">
        <title>Highly variable Streptococcus oralis are common among viridans streptococci isolated from primates.</title>
        <authorList>
            <person name="Denapaite D."/>
            <person name="Rieger M."/>
            <person name="Koendgen S."/>
            <person name="Brueckner R."/>
            <person name="Ochigava I."/>
            <person name="Kappeler P."/>
            <person name="Maetz-Rensing K."/>
            <person name="Leendertz F."/>
            <person name="Hakenbeck R."/>
        </authorList>
    </citation>
    <scope>NUCLEOTIDE SEQUENCE [LARGE SCALE GENOMIC DNA]</scope>
    <source>
        <strain evidence="1 2">DD07</strain>
    </source>
</reference>
<protein>
    <submittedName>
        <fullName evidence="1">Uncharacterized protein</fullName>
    </submittedName>
</protein>
<dbReference type="EMBL" id="LQRC01000134">
    <property type="protein sequence ID" value="KXT72015.1"/>
    <property type="molecule type" value="Genomic_DNA"/>
</dbReference>
<dbReference type="AlphaFoldDB" id="A0A139N7H9"/>
<evidence type="ECO:0000313" key="2">
    <source>
        <dbReference type="Proteomes" id="UP000070096"/>
    </source>
</evidence>
<evidence type="ECO:0000313" key="1">
    <source>
        <dbReference type="EMBL" id="KXT72015.1"/>
    </source>
</evidence>
<dbReference type="Proteomes" id="UP000070096">
    <property type="component" value="Unassembled WGS sequence"/>
</dbReference>
<organism evidence="1 2">
    <name type="scientific">Streptococcus gordonii</name>
    <dbReference type="NCBI Taxonomy" id="1302"/>
    <lineage>
        <taxon>Bacteria</taxon>
        <taxon>Bacillati</taxon>
        <taxon>Bacillota</taxon>
        <taxon>Bacilli</taxon>
        <taxon>Lactobacillales</taxon>
        <taxon>Streptococcaceae</taxon>
        <taxon>Streptococcus</taxon>
    </lineage>
</organism>
<proteinExistence type="predicted"/>
<accession>A0A139N7H9</accession>
<sequence>MEIFYTFLDPLALNYKSELYCSGLLFPKNLRIPKNSL</sequence>
<dbReference type="PATRIC" id="fig|1302.21.peg.992"/>
<gene>
    <name evidence="1" type="ORF">SGODD07_00884</name>
</gene>
<comment type="caution">
    <text evidence="1">The sequence shown here is derived from an EMBL/GenBank/DDBJ whole genome shotgun (WGS) entry which is preliminary data.</text>
</comment>
<name>A0A139N7H9_STRGN</name>